<reference evidence="1" key="1">
    <citation type="submission" date="2021-08" db="EMBL/GenBank/DDBJ databases">
        <authorList>
            <person name="Sakaguchi M."/>
            <person name="Kikuchi T."/>
            <person name="Urbanczyk H."/>
        </authorList>
    </citation>
    <scope>NUCLEOTIDE SEQUENCE</scope>
    <source>
        <strain evidence="1">020920N</strain>
    </source>
</reference>
<dbReference type="Proteomes" id="UP001056255">
    <property type="component" value="Chromosome II"/>
</dbReference>
<sequence>MDNVEYQLYCCNCRRITRHKRQVLGENHQIQKAKSGFITVAKRFFNLCFGQPLEKGILEKSEYTCAICGEVFDKSTDIPDFACHDD</sequence>
<name>A0ABY4WZ54_9GAMM</name>
<evidence type="ECO:0008006" key="3">
    <source>
        <dbReference type="Google" id="ProtNLM"/>
    </source>
</evidence>
<dbReference type="EMBL" id="CP082276">
    <property type="protein sequence ID" value="USH04255.1"/>
    <property type="molecule type" value="Genomic_DNA"/>
</dbReference>
<gene>
    <name evidence="1" type="ORF">K6Q96_21140</name>
</gene>
<keyword evidence="2" id="KW-1185">Reference proteome</keyword>
<dbReference type="RefSeq" id="WP_251879889.1">
    <property type="nucleotide sequence ID" value="NZ_CP082276.1"/>
</dbReference>
<protein>
    <recommendedName>
        <fullName evidence="3">C2H2-type domain-containing protein</fullName>
    </recommendedName>
</protein>
<evidence type="ECO:0000313" key="2">
    <source>
        <dbReference type="Proteomes" id="UP001056255"/>
    </source>
</evidence>
<accession>A0ABY4WZ54</accession>
<evidence type="ECO:0000313" key="1">
    <source>
        <dbReference type="EMBL" id="USH04255.1"/>
    </source>
</evidence>
<organism evidence="1 2">
    <name type="scientific">Grimontia kaedaensis</name>
    <dbReference type="NCBI Taxonomy" id="2872157"/>
    <lineage>
        <taxon>Bacteria</taxon>
        <taxon>Pseudomonadati</taxon>
        <taxon>Pseudomonadota</taxon>
        <taxon>Gammaproteobacteria</taxon>
        <taxon>Vibrionales</taxon>
        <taxon>Vibrionaceae</taxon>
        <taxon>Grimontia</taxon>
    </lineage>
</organism>
<proteinExistence type="predicted"/>